<evidence type="ECO:0000313" key="3">
    <source>
        <dbReference type="Proteomes" id="UP001597402"/>
    </source>
</evidence>
<comment type="caution">
    <text evidence="2">The sequence shown here is derived from an EMBL/GenBank/DDBJ whole genome shotgun (WGS) entry which is preliminary data.</text>
</comment>
<feature type="region of interest" description="Disordered" evidence="1">
    <location>
        <begin position="23"/>
        <end position="43"/>
    </location>
</feature>
<reference evidence="3" key="1">
    <citation type="journal article" date="2019" name="Int. J. Syst. Evol. Microbiol.">
        <title>The Global Catalogue of Microorganisms (GCM) 10K type strain sequencing project: providing services to taxonomists for standard genome sequencing and annotation.</title>
        <authorList>
            <consortium name="The Broad Institute Genomics Platform"/>
            <consortium name="The Broad Institute Genome Sequencing Center for Infectious Disease"/>
            <person name="Wu L."/>
            <person name="Ma J."/>
        </authorList>
    </citation>
    <scope>NUCLEOTIDE SEQUENCE [LARGE SCALE GENOMIC DNA]</scope>
    <source>
        <strain evidence="3">JCM 3338</strain>
    </source>
</reference>
<organism evidence="2 3">
    <name type="scientific">Blastococcus deserti</name>
    <dbReference type="NCBI Taxonomy" id="2259033"/>
    <lineage>
        <taxon>Bacteria</taxon>
        <taxon>Bacillati</taxon>
        <taxon>Actinomycetota</taxon>
        <taxon>Actinomycetes</taxon>
        <taxon>Geodermatophilales</taxon>
        <taxon>Geodermatophilaceae</taxon>
        <taxon>Blastococcus</taxon>
    </lineage>
</organism>
<sequence>MRTISLRTTAVVLGVLLATGCGSDDGGSGGSTGEPRDETSASAPDAVLATADSDLGEIVVDGQGRTVYVFDRDTAGAGSSACTGACLDNWPPVTSEEAAPAVDGVTGDVGTIERDDGTLQVTLDGWPLYLFAGDAEPGDTTGQGVQGVWWVVGPDGARITGTPGAESGSAPAPGY</sequence>
<dbReference type="Proteomes" id="UP001597402">
    <property type="component" value="Unassembled WGS sequence"/>
</dbReference>
<keyword evidence="3" id="KW-1185">Reference proteome</keyword>
<dbReference type="RefSeq" id="WP_376877137.1">
    <property type="nucleotide sequence ID" value="NZ_JBHUHP010000014.1"/>
</dbReference>
<dbReference type="EMBL" id="JBHUHP010000014">
    <property type="protein sequence ID" value="MFD2092708.1"/>
    <property type="molecule type" value="Genomic_DNA"/>
</dbReference>
<dbReference type="PANTHER" id="PTHR39335:SF1">
    <property type="entry name" value="BLL4220 PROTEIN"/>
    <property type="match status" value="1"/>
</dbReference>
<gene>
    <name evidence="2" type="ORF">ACFSHS_14120</name>
</gene>
<accession>A0ABW4XDK9</accession>
<evidence type="ECO:0000256" key="1">
    <source>
        <dbReference type="SAM" id="MobiDB-lite"/>
    </source>
</evidence>
<dbReference type="PANTHER" id="PTHR39335">
    <property type="entry name" value="BLL4220 PROTEIN"/>
    <property type="match status" value="1"/>
</dbReference>
<dbReference type="InterPro" id="IPR005297">
    <property type="entry name" value="Lipoprotein_repeat"/>
</dbReference>
<dbReference type="PROSITE" id="PS51257">
    <property type="entry name" value="PROKAR_LIPOPROTEIN"/>
    <property type="match status" value="1"/>
</dbReference>
<evidence type="ECO:0000313" key="2">
    <source>
        <dbReference type="EMBL" id="MFD2092708.1"/>
    </source>
</evidence>
<name>A0ABW4XDK9_9ACTN</name>
<proteinExistence type="predicted"/>
<feature type="compositionally biased region" description="Gly residues" evidence="1">
    <location>
        <begin position="23"/>
        <end position="32"/>
    </location>
</feature>
<protein>
    <recommendedName>
        <fullName evidence="4">Lipoprotein with Yx(FWY)xxD motif</fullName>
    </recommendedName>
</protein>
<dbReference type="Pfam" id="PF03640">
    <property type="entry name" value="Lipoprotein_15"/>
    <property type="match status" value="2"/>
</dbReference>
<evidence type="ECO:0008006" key="4">
    <source>
        <dbReference type="Google" id="ProtNLM"/>
    </source>
</evidence>